<name>A0A0G4INV2_PLABS</name>
<dbReference type="GO" id="GO:0006782">
    <property type="term" value="P:protoporphyrinogen IX biosynthetic process"/>
    <property type="evidence" value="ECO:0007669"/>
    <property type="project" value="UniProtKB-UniPathway"/>
</dbReference>
<dbReference type="Gene3D" id="3.40.640.10">
    <property type="entry name" value="Type I PLP-dependent aspartate aminotransferase-like (Major domain)"/>
    <property type="match status" value="1"/>
</dbReference>
<dbReference type="GO" id="GO:0005739">
    <property type="term" value="C:mitochondrion"/>
    <property type="evidence" value="ECO:0007669"/>
    <property type="project" value="TreeGrafter"/>
</dbReference>
<keyword evidence="16" id="KW-0496">Mitochondrion</keyword>
<dbReference type="Pfam" id="PF00155">
    <property type="entry name" value="Aminotran_1_2"/>
    <property type="match status" value="1"/>
</dbReference>
<keyword evidence="6 13" id="KW-0663">Pyridoxal phosphate</keyword>
<feature type="domain" description="Aminotransferase class I/classII large" evidence="14">
    <location>
        <begin position="106"/>
        <end position="450"/>
    </location>
</feature>
<proteinExistence type="inferred from homology"/>
<dbReference type="PROSITE" id="PS00599">
    <property type="entry name" value="AA_TRANSFER_CLASS_2"/>
    <property type="match status" value="1"/>
</dbReference>
<evidence type="ECO:0000259" key="14">
    <source>
        <dbReference type="Pfam" id="PF00155"/>
    </source>
</evidence>
<keyword evidence="8" id="KW-0012">Acyltransferase</keyword>
<dbReference type="EC" id="2.3.1.37" evidence="4"/>
<evidence type="ECO:0000256" key="6">
    <source>
        <dbReference type="ARBA" id="ARBA00022898"/>
    </source>
</evidence>
<dbReference type="STRING" id="37360.A0A0G4INV2"/>
<dbReference type="NCBIfam" id="TIGR01821">
    <property type="entry name" value="5aminolev_synth"/>
    <property type="match status" value="1"/>
</dbReference>
<evidence type="ECO:0000313" key="15">
    <source>
        <dbReference type="EMBL" id="CEO96998.1"/>
    </source>
</evidence>
<dbReference type="Proteomes" id="UP000290189">
    <property type="component" value="Unassembled WGS sequence"/>
</dbReference>
<keyword evidence="5" id="KW-0808">Transferase</keyword>
<evidence type="ECO:0000313" key="17">
    <source>
        <dbReference type="Proteomes" id="UP000039324"/>
    </source>
</evidence>
<dbReference type="UniPathway" id="UPA00251">
    <property type="reaction ID" value="UER00375"/>
</dbReference>
<gene>
    <name evidence="15" type="ORF">PBRA_005602</name>
    <name evidence="16" type="ORF">PLBR_LOCUS8194</name>
</gene>
<evidence type="ECO:0000256" key="3">
    <source>
        <dbReference type="ARBA" id="ARBA00008392"/>
    </source>
</evidence>
<comment type="pathway">
    <text evidence="2">Porphyrin-containing compound metabolism; protoporphyrin-IX biosynthesis; 5-aminolevulinate from glycine: step 1/1.</text>
</comment>
<evidence type="ECO:0000256" key="1">
    <source>
        <dbReference type="ARBA" id="ARBA00001933"/>
    </source>
</evidence>
<dbReference type="InterPro" id="IPR001917">
    <property type="entry name" value="Aminotrans_II_pyridoxalP_BS"/>
</dbReference>
<dbReference type="InterPro" id="IPR015424">
    <property type="entry name" value="PyrdxlP-dep_Trfase"/>
</dbReference>
<evidence type="ECO:0000313" key="18">
    <source>
        <dbReference type="Proteomes" id="UP000290189"/>
    </source>
</evidence>
<evidence type="ECO:0000313" key="16">
    <source>
        <dbReference type="EMBL" id="SPR00979.1"/>
    </source>
</evidence>
<dbReference type="InterPro" id="IPR050087">
    <property type="entry name" value="AON_synthase_class-II"/>
</dbReference>
<reference evidence="16 18" key="2">
    <citation type="submission" date="2018-03" db="EMBL/GenBank/DDBJ databases">
        <authorList>
            <person name="Fogelqvist J."/>
        </authorList>
    </citation>
    <scope>NUCLEOTIDE SEQUENCE [LARGE SCALE GENOMIC DNA]</scope>
</reference>
<evidence type="ECO:0000256" key="13">
    <source>
        <dbReference type="RuleBase" id="RU003693"/>
    </source>
</evidence>
<comment type="similarity">
    <text evidence="3 13">Belongs to the class-II pyridoxal-phosphate-dependent aminotransferase family.</text>
</comment>
<evidence type="ECO:0000256" key="2">
    <source>
        <dbReference type="ARBA" id="ARBA00005029"/>
    </source>
</evidence>
<dbReference type="FunFam" id="3.40.640.10:FF:000006">
    <property type="entry name" value="5-aminolevulinate synthase, mitochondrial"/>
    <property type="match status" value="1"/>
</dbReference>
<dbReference type="PANTHER" id="PTHR13693">
    <property type="entry name" value="CLASS II AMINOTRANSFERASE/8-AMINO-7-OXONONANOATE SYNTHASE"/>
    <property type="match status" value="1"/>
</dbReference>
<dbReference type="OMA" id="ARRCPIM"/>
<dbReference type="EMBL" id="CDSF01000078">
    <property type="protein sequence ID" value="CEO96998.1"/>
    <property type="molecule type" value="Genomic_DNA"/>
</dbReference>
<keyword evidence="7" id="KW-0350">Heme biosynthesis</keyword>
<reference evidence="15 17" key="1">
    <citation type="submission" date="2015-02" db="EMBL/GenBank/DDBJ databases">
        <authorList>
            <person name="Chooi Y.-H."/>
        </authorList>
    </citation>
    <scope>NUCLEOTIDE SEQUENCE [LARGE SCALE GENOMIC DNA]</scope>
    <source>
        <strain evidence="15">E3</strain>
    </source>
</reference>
<accession>A0A0G4INV2</accession>
<dbReference type="CDD" id="cd06454">
    <property type="entry name" value="KBL_like"/>
    <property type="match status" value="1"/>
</dbReference>
<dbReference type="InterPro" id="IPR010961">
    <property type="entry name" value="4pyrrol_synth_NH2levulA_synth"/>
</dbReference>
<dbReference type="Gene3D" id="3.90.1150.10">
    <property type="entry name" value="Aspartate Aminotransferase, domain 1"/>
    <property type="match status" value="1"/>
</dbReference>
<evidence type="ECO:0000256" key="8">
    <source>
        <dbReference type="ARBA" id="ARBA00023315"/>
    </source>
</evidence>
<evidence type="ECO:0000256" key="7">
    <source>
        <dbReference type="ARBA" id="ARBA00023133"/>
    </source>
</evidence>
<dbReference type="GO" id="GO:0030170">
    <property type="term" value="F:pyridoxal phosphate binding"/>
    <property type="evidence" value="ECO:0007669"/>
    <property type="project" value="InterPro"/>
</dbReference>
<dbReference type="InterPro" id="IPR015421">
    <property type="entry name" value="PyrdxlP-dep_Trfase_major"/>
</dbReference>
<dbReference type="AlphaFoldDB" id="A0A0G4INV2"/>
<dbReference type="GO" id="GO:0003870">
    <property type="term" value="F:5-aminolevulinate synthase activity"/>
    <property type="evidence" value="ECO:0007669"/>
    <property type="project" value="UniProtKB-EC"/>
</dbReference>
<geneLocation type="mitochondrion" evidence="16"/>
<evidence type="ECO:0000256" key="5">
    <source>
        <dbReference type="ARBA" id="ARBA00022679"/>
    </source>
</evidence>
<protein>
    <recommendedName>
        <fullName evidence="4">5-aminolevulinate synthase</fullName>
        <ecNumber evidence="4">2.3.1.37</ecNumber>
    </recommendedName>
    <alternativeName>
        <fullName evidence="9">5-aminolevulinic acid synthase</fullName>
    </alternativeName>
    <alternativeName>
        <fullName evidence="10">Delta-ALA synthase</fullName>
    </alternativeName>
    <alternativeName>
        <fullName evidence="11">Delta-aminolevulinate synthase</fullName>
    </alternativeName>
</protein>
<dbReference type="InterPro" id="IPR004839">
    <property type="entry name" value="Aminotransferase_I/II_large"/>
</dbReference>
<dbReference type="OrthoDB" id="10263824at2759"/>
<dbReference type="InterPro" id="IPR015422">
    <property type="entry name" value="PyrdxlP-dep_Trfase_small"/>
</dbReference>
<comment type="cofactor">
    <cofactor evidence="1 13">
        <name>pyridoxal 5'-phosphate</name>
        <dbReference type="ChEBI" id="CHEBI:597326"/>
    </cofactor>
</comment>
<dbReference type="PANTHER" id="PTHR13693:SF102">
    <property type="entry name" value="2-AMINO-3-KETOBUTYRATE COENZYME A LIGASE, MITOCHONDRIAL"/>
    <property type="match status" value="1"/>
</dbReference>
<comment type="catalytic activity">
    <reaction evidence="12">
        <text>succinyl-CoA + glycine + H(+) = 5-aminolevulinate + CO2 + CoA</text>
        <dbReference type="Rhea" id="RHEA:12921"/>
        <dbReference type="ChEBI" id="CHEBI:15378"/>
        <dbReference type="ChEBI" id="CHEBI:16526"/>
        <dbReference type="ChEBI" id="CHEBI:57287"/>
        <dbReference type="ChEBI" id="CHEBI:57292"/>
        <dbReference type="ChEBI" id="CHEBI:57305"/>
        <dbReference type="ChEBI" id="CHEBI:356416"/>
        <dbReference type="EC" id="2.3.1.37"/>
    </reaction>
</comment>
<evidence type="ECO:0000256" key="4">
    <source>
        <dbReference type="ARBA" id="ARBA00013257"/>
    </source>
</evidence>
<evidence type="ECO:0000256" key="11">
    <source>
        <dbReference type="ARBA" id="ARBA00032773"/>
    </source>
</evidence>
<evidence type="ECO:0000256" key="9">
    <source>
        <dbReference type="ARBA" id="ARBA00031691"/>
    </source>
</evidence>
<evidence type="ECO:0000256" key="10">
    <source>
        <dbReference type="ARBA" id="ARBA00031945"/>
    </source>
</evidence>
<dbReference type="Proteomes" id="UP000039324">
    <property type="component" value="Unassembled WGS sequence"/>
</dbReference>
<keyword evidence="17" id="KW-1185">Reference proteome</keyword>
<dbReference type="SUPFAM" id="SSF53383">
    <property type="entry name" value="PLP-dependent transferases"/>
    <property type="match status" value="1"/>
</dbReference>
<organism evidence="15 17">
    <name type="scientific">Plasmodiophora brassicae</name>
    <name type="common">Clubroot disease agent</name>
    <dbReference type="NCBI Taxonomy" id="37360"/>
    <lineage>
        <taxon>Eukaryota</taxon>
        <taxon>Sar</taxon>
        <taxon>Rhizaria</taxon>
        <taxon>Endomyxa</taxon>
        <taxon>Phytomyxea</taxon>
        <taxon>Plasmodiophorida</taxon>
        <taxon>Plasmodiophoridae</taxon>
        <taxon>Plasmodiophora</taxon>
    </lineage>
</organism>
<sequence>MATTTAATRSVASVCPFLRATGGQISATALPAIVESIGQRCCPFIKGLQEPVRCTQACQGRAQQAKAHALIEEKLGQIKAEGRYRTFFDIDRTAGCFPHASYDSRDITVWCNNDYLGMGQHPNVLRAMHDAIDSVGAGAGGTRNISGTSHYHSELEAELASLHGHESSLVFSSGYVANDATLSTLPTLLPGVHFFSDALNHASMIAGIRRSGAPKSIWRHNDVAHLEQLLSDADPDVPKVVVFESVYSMDGDIAPIEDICNVADRYGALTFIDEVHAVGLYGPEGAGVASRDGLSDRLTMISGTLGKAFGSFGGYVTGPAKLMDAVRSYAPGFIFTTALPPAVAAASLASIRVLRGPEGRRLRVQHQERAAFVKSTLRNAGLPVLESPSHIVPVIVGDPRLCKRASDVLLSDHKLYAQPINYPTVPRGTERLRLTPTPLHDDRAVLTLRDALLDVWGGLGLPIAAN</sequence>
<evidence type="ECO:0000256" key="12">
    <source>
        <dbReference type="ARBA" id="ARBA00047654"/>
    </source>
</evidence>
<dbReference type="EMBL" id="OVEO01000016">
    <property type="protein sequence ID" value="SPR00979.1"/>
    <property type="molecule type" value="Genomic_DNA"/>
</dbReference>